<dbReference type="PROSITE" id="PS00211">
    <property type="entry name" value="ABC_TRANSPORTER_1"/>
    <property type="match status" value="1"/>
</dbReference>
<evidence type="ECO:0000259" key="5">
    <source>
        <dbReference type="PROSITE" id="PS50893"/>
    </source>
</evidence>
<accession>A0A382CD75</accession>
<gene>
    <name evidence="6" type="ORF">METZ01_LOCUS176636</name>
</gene>
<dbReference type="PANTHER" id="PTHR43776:SF7">
    <property type="entry name" value="D,D-DIPEPTIDE TRANSPORT ATP-BINDING PROTEIN DDPF-RELATED"/>
    <property type="match status" value="1"/>
</dbReference>
<evidence type="ECO:0000256" key="1">
    <source>
        <dbReference type="ARBA" id="ARBA00005417"/>
    </source>
</evidence>
<dbReference type="Gene3D" id="3.40.50.300">
    <property type="entry name" value="P-loop containing nucleotide triphosphate hydrolases"/>
    <property type="match status" value="1"/>
</dbReference>
<dbReference type="Pfam" id="PF00005">
    <property type="entry name" value="ABC_tran"/>
    <property type="match status" value="1"/>
</dbReference>
<dbReference type="CDD" id="cd03257">
    <property type="entry name" value="ABC_NikE_OppD_transporters"/>
    <property type="match status" value="1"/>
</dbReference>
<feature type="domain" description="ABC transporter" evidence="5">
    <location>
        <begin position="11"/>
        <end position="232"/>
    </location>
</feature>
<dbReference type="AlphaFoldDB" id="A0A382CD75"/>
<dbReference type="GO" id="GO:0016887">
    <property type="term" value="F:ATP hydrolysis activity"/>
    <property type="evidence" value="ECO:0007669"/>
    <property type="project" value="InterPro"/>
</dbReference>
<dbReference type="InterPro" id="IPR050319">
    <property type="entry name" value="ABC_transp_ATP-bind"/>
</dbReference>
<reference evidence="6" key="1">
    <citation type="submission" date="2018-05" db="EMBL/GenBank/DDBJ databases">
        <authorList>
            <person name="Lanie J.A."/>
            <person name="Ng W.-L."/>
            <person name="Kazmierczak K.M."/>
            <person name="Andrzejewski T.M."/>
            <person name="Davidsen T.M."/>
            <person name="Wayne K.J."/>
            <person name="Tettelin H."/>
            <person name="Glass J.I."/>
            <person name="Rusch D."/>
            <person name="Podicherti R."/>
            <person name="Tsui H.-C.T."/>
            <person name="Winkler M.E."/>
        </authorList>
    </citation>
    <scope>NUCLEOTIDE SEQUENCE</scope>
</reference>
<keyword evidence="3" id="KW-0547">Nucleotide-binding</keyword>
<organism evidence="6">
    <name type="scientific">marine metagenome</name>
    <dbReference type="NCBI Taxonomy" id="408172"/>
    <lineage>
        <taxon>unclassified sequences</taxon>
        <taxon>metagenomes</taxon>
        <taxon>ecological metagenomes</taxon>
    </lineage>
</organism>
<protein>
    <recommendedName>
        <fullName evidence="5">ABC transporter domain-containing protein</fullName>
    </recommendedName>
</protein>
<dbReference type="GO" id="GO:0055085">
    <property type="term" value="P:transmembrane transport"/>
    <property type="evidence" value="ECO:0007669"/>
    <property type="project" value="UniProtKB-ARBA"/>
</dbReference>
<dbReference type="PROSITE" id="PS50893">
    <property type="entry name" value="ABC_TRANSPORTER_2"/>
    <property type="match status" value="1"/>
</dbReference>
<comment type="similarity">
    <text evidence="1">Belongs to the ABC transporter superfamily.</text>
</comment>
<evidence type="ECO:0000256" key="3">
    <source>
        <dbReference type="ARBA" id="ARBA00022741"/>
    </source>
</evidence>
<proteinExistence type="inferred from homology"/>
<feature type="non-terminal residue" evidence="6">
    <location>
        <position position="232"/>
    </location>
</feature>
<name>A0A382CD75_9ZZZZ</name>
<keyword evidence="2" id="KW-0813">Transport</keyword>
<dbReference type="InterPro" id="IPR003593">
    <property type="entry name" value="AAA+_ATPase"/>
</dbReference>
<dbReference type="InterPro" id="IPR017871">
    <property type="entry name" value="ABC_transporter-like_CS"/>
</dbReference>
<dbReference type="SMART" id="SM00382">
    <property type="entry name" value="AAA"/>
    <property type="match status" value="1"/>
</dbReference>
<dbReference type="PANTHER" id="PTHR43776">
    <property type="entry name" value="TRANSPORT ATP-BINDING PROTEIN"/>
    <property type="match status" value="1"/>
</dbReference>
<keyword evidence="4" id="KW-0067">ATP-binding</keyword>
<dbReference type="InterPro" id="IPR003439">
    <property type="entry name" value="ABC_transporter-like_ATP-bd"/>
</dbReference>
<dbReference type="InterPro" id="IPR027417">
    <property type="entry name" value="P-loop_NTPase"/>
</dbReference>
<dbReference type="SUPFAM" id="SSF52540">
    <property type="entry name" value="P-loop containing nucleoside triphosphate hydrolases"/>
    <property type="match status" value="1"/>
</dbReference>
<evidence type="ECO:0000256" key="2">
    <source>
        <dbReference type="ARBA" id="ARBA00022448"/>
    </source>
</evidence>
<evidence type="ECO:0000256" key="4">
    <source>
        <dbReference type="ARBA" id="ARBA00022840"/>
    </source>
</evidence>
<sequence>MVKTKSLATHFPIQDFFGRELGLVKAVDGVNITITEGSTFGIVGESGCGKTTLARTILGLEKSTSGSTILGSEMSEGTEETNIEELDRAGLRGLRRKIGVVFQDPMGALNPRMLVKDLICEPMVIHNQKEGMRERAKELLKMVGLNPDHLYRYPHQFSGGQRQRIVIARALALEPKMLILDEPTSALDVSVQSQILNLLKDLQEKLGLTYVFISHDLSVIRHMCDRVAVMYL</sequence>
<dbReference type="EMBL" id="UINC01033855">
    <property type="protein sequence ID" value="SVB23782.1"/>
    <property type="molecule type" value="Genomic_DNA"/>
</dbReference>
<evidence type="ECO:0000313" key="6">
    <source>
        <dbReference type="EMBL" id="SVB23782.1"/>
    </source>
</evidence>
<dbReference type="GO" id="GO:0005524">
    <property type="term" value="F:ATP binding"/>
    <property type="evidence" value="ECO:0007669"/>
    <property type="project" value="UniProtKB-KW"/>
</dbReference>